<dbReference type="InterPro" id="IPR029058">
    <property type="entry name" value="AB_hydrolase_fold"/>
</dbReference>
<feature type="region of interest" description="Disordered" evidence="3">
    <location>
        <begin position="1"/>
        <end position="21"/>
    </location>
</feature>
<gene>
    <name evidence="7" type="ORF">PFICI_00226</name>
</gene>
<evidence type="ECO:0000259" key="6">
    <source>
        <dbReference type="Pfam" id="PF08386"/>
    </source>
</evidence>
<name>W3XK31_PESFW</name>
<dbReference type="Gene3D" id="3.40.50.1820">
    <property type="entry name" value="alpha/beta hydrolase"/>
    <property type="match status" value="2"/>
</dbReference>
<dbReference type="eggNOG" id="ENOG502RY03">
    <property type="taxonomic scope" value="Eukaryota"/>
</dbReference>
<dbReference type="PANTHER" id="PTHR43248:SF25">
    <property type="entry name" value="AB HYDROLASE-1 DOMAIN-CONTAINING PROTEIN-RELATED"/>
    <property type="match status" value="1"/>
</dbReference>
<reference evidence="8" key="1">
    <citation type="journal article" date="2015" name="BMC Genomics">
        <title>Genomic and transcriptomic analysis of the endophytic fungus Pestalotiopsis fici reveals its lifestyle and high potential for synthesis of natural products.</title>
        <authorList>
            <person name="Wang X."/>
            <person name="Zhang X."/>
            <person name="Liu L."/>
            <person name="Xiang M."/>
            <person name="Wang W."/>
            <person name="Sun X."/>
            <person name="Che Y."/>
            <person name="Guo L."/>
            <person name="Liu G."/>
            <person name="Guo L."/>
            <person name="Wang C."/>
            <person name="Yin W.B."/>
            <person name="Stadler M."/>
            <person name="Zhang X."/>
            <person name="Liu X."/>
        </authorList>
    </citation>
    <scope>NUCLEOTIDE SEQUENCE [LARGE SCALE GENOMIC DNA]</scope>
    <source>
        <strain evidence="8">W106-1 / CGMCC3.15140</strain>
    </source>
</reference>
<keyword evidence="4" id="KW-0472">Membrane</keyword>
<dbReference type="PANTHER" id="PTHR43248">
    <property type="entry name" value="2-SUCCINYL-6-HYDROXY-2,4-CYCLOHEXADIENE-1-CARBOXYLATE SYNTHASE"/>
    <property type="match status" value="1"/>
</dbReference>
<feature type="domain" description="Peptidase S33 tripeptidyl aminopeptidase-like C-terminal" evidence="6">
    <location>
        <begin position="573"/>
        <end position="677"/>
    </location>
</feature>
<dbReference type="GO" id="GO:0016787">
    <property type="term" value="F:hydrolase activity"/>
    <property type="evidence" value="ECO:0007669"/>
    <property type="project" value="UniProtKB-KW"/>
</dbReference>
<dbReference type="OrthoDB" id="425534at2759"/>
<dbReference type="OMA" id="WAEIRMS"/>
<dbReference type="RefSeq" id="XP_007826998.1">
    <property type="nucleotide sequence ID" value="XM_007828807.1"/>
</dbReference>
<feature type="transmembrane region" description="Helical" evidence="4">
    <location>
        <begin position="35"/>
        <end position="55"/>
    </location>
</feature>
<dbReference type="Pfam" id="PF08386">
    <property type="entry name" value="Abhydrolase_4"/>
    <property type="match status" value="1"/>
</dbReference>
<evidence type="ECO:0000256" key="4">
    <source>
        <dbReference type="SAM" id="Phobius"/>
    </source>
</evidence>
<feature type="domain" description="AB hydrolase-1" evidence="5">
    <location>
        <begin position="208"/>
        <end position="399"/>
    </location>
</feature>
<evidence type="ECO:0000256" key="3">
    <source>
        <dbReference type="SAM" id="MobiDB-lite"/>
    </source>
</evidence>
<evidence type="ECO:0000256" key="1">
    <source>
        <dbReference type="ARBA" id="ARBA00010088"/>
    </source>
</evidence>
<proteinExistence type="inferred from homology"/>
<evidence type="ECO:0000256" key="2">
    <source>
        <dbReference type="ARBA" id="ARBA00022801"/>
    </source>
</evidence>
<dbReference type="InterPro" id="IPR051601">
    <property type="entry name" value="Serine_prot/Carboxylest_S33"/>
</dbReference>
<evidence type="ECO:0008006" key="9">
    <source>
        <dbReference type="Google" id="ProtNLM"/>
    </source>
</evidence>
<dbReference type="Pfam" id="PF00561">
    <property type="entry name" value="Abhydrolase_1"/>
    <property type="match status" value="1"/>
</dbReference>
<dbReference type="InParanoid" id="W3XK31"/>
<keyword evidence="2" id="KW-0378">Hydrolase</keyword>
<dbReference type="STRING" id="1229662.W3XK31"/>
<accession>W3XK31</accession>
<dbReference type="KEGG" id="pfy:PFICI_00226"/>
<dbReference type="InterPro" id="IPR000073">
    <property type="entry name" value="AB_hydrolase_1"/>
</dbReference>
<dbReference type="Proteomes" id="UP000030651">
    <property type="component" value="Unassembled WGS sequence"/>
</dbReference>
<dbReference type="GeneID" id="19265239"/>
<comment type="similarity">
    <text evidence="1">Belongs to the peptidase S33 family.</text>
</comment>
<protein>
    <recommendedName>
        <fullName evidence="9">Peptidase S33 tripeptidyl aminopeptidase-like C-terminal domain-containing protein</fullName>
    </recommendedName>
</protein>
<evidence type="ECO:0000259" key="5">
    <source>
        <dbReference type="Pfam" id="PF00561"/>
    </source>
</evidence>
<dbReference type="SUPFAM" id="SSF53474">
    <property type="entry name" value="alpha/beta-Hydrolases"/>
    <property type="match status" value="1"/>
</dbReference>
<sequence length="745" mass="82366">MSSPKDSWTKTHLSGRQDVTHDRRRVVNQPLQSRYRPYIVCIAAFALWTFSPLFLSEPTINNSSFAIRLSSFLGIKQHAGDTTLDRDEFRWGDIEPSPSLQYTPCFGTFQCARLSVPLNWNASTEEQAIGPRAAIAVIKLPAKVPVTDPRYGGPIVTNPGGPGESGVYQVLKEGRHIQTIVDSPEAPGDAATLTREVRHGEAAKNHKYFDILSFDPRGVNNTTPALRCFPDGFNQQAWMLGDLDYGLLWSSESIIGYEWAKASALGASCARDETDDGILRYANTAQVVEDMVEIIEKEGEWRAAEARRLLSDMKHIDDRVQDKVTKRTAHHSGEEKLQYWGMSYGTLIGSTFAALHPDKVGRLILDGVVDPADHYAGAWLTQLLDSDKVVAKFSEYCFQAGPDKCPLYTEPSPAAIEARFTSILLSLKTSPIPITLPRPSSESGKKNPGPEIITYGDAHLYMLSSIYFSFATAETFWDMVVALEERNTTSPALTDLASQKQARLEPAKGCTIEDDKNKIIPSLPRLPCVAPYNSMLGPNQAIGCMDIGGTPNVTQDSYRAYLEELTSQSRWVSPSWARNKLGCLGYGIEPAWRPTFSFQTAEWANTSHPLLVIGNTHDPVTPLRNARRVAAELFPGSVVLHQDSQGHCSPSNPSLCTARAVRRYFQTGELPTAGTVCEPEVRPFVGCVQDHGCAYESSEDRALWESMTAMADPFGLRREKRVDAKGLASVGNWNKVFERKNVLFP</sequence>
<feature type="compositionally biased region" description="Polar residues" evidence="3">
    <location>
        <begin position="1"/>
        <end position="14"/>
    </location>
</feature>
<evidence type="ECO:0000313" key="7">
    <source>
        <dbReference type="EMBL" id="ETS86398.1"/>
    </source>
</evidence>
<dbReference type="AlphaFoldDB" id="W3XK31"/>
<dbReference type="HOGENOM" id="CLU_013364_5_2_1"/>
<organism evidence="7 8">
    <name type="scientific">Pestalotiopsis fici (strain W106-1 / CGMCC3.15140)</name>
    <dbReference type="NCBI Taxonomy" id="1229662"/>
    <lineage>
        <taxon>Eukaryota</taxon>
        <taxon>Fungi</taxon>
        <taxon>Dikarya</taxon>
        <taxon>Ascomycota</taxon>
        <taxon>Pezizomycotina</taxon>
        <taxon>Sordariomycetes</taxon>
        <taxon>Xylariomycetidae</taxon>
        <taxon>Amphisphaeriales</taxon>
        <taxon>Sporocadaceae</taxon>
        <taxon>Pestalotiopsis</taxon>
    </lineage>
</organism>
<keyword evidence="4" id="KW-1133">Transmembrane helix</keyword>
<keyword evidence="8" id="KW-1185">Reference proteome</keyword>
<dbReference type="EMBL" id="KI912109">
    <property type="protein sequence ID" value="ETS86398.1"/>
    <property type="molecule type" value="Genomic_DNA"/>
</dbReference>
<dbReference type="InterPro" id="IPR013595">
    <property type="entry name" value="Pept_S33_TAP-like_C"/>
</dbReference>
<keyword evidence="4" id="KW-0812">Transmembrane</keyword>
<evidence type="ECO:0000313" key="8">
    <source>
        <dbReference type="Proteomes" id="UP000030651"/>
    </source>
</evidence>